<reference evidence="7 9" key="1">
    <citation type="journal article" date="2010" name="J. Bacteriol.">
        <title>Complete genome sequence of Halalkalicoccus jeotgali B3(T), an extremely halophilic archaeon.</title>
        <authorList>
            <person name="Roh S.W."/>
            <person name="Nam Y.D."/>
            <person name="Nam S.H."/>
            <person name="Choi S.H."/>
            <person name="Park H.S."/>
            <person name="Bae J.W."/>
        </authorList>
    </citation>
    <scope>NUCLEOTIDE SEQUENCE [LARGE SCALE GENOMIC DNA]</scope>
    <source>
        <strain evidence="7">B3</strain>
        <strain evidence="9">DSM 18796 / CECT 7217 / JCM 14584 / KCTC 4019 / B3</strain>
    </source>
</reference>
<dbReference type="Gene3D" id="3.40.630.10">
    <property type="entry name" value="Zn peptidases"/>
    <property type="match status" value="1"/>
</dbReference>
<dbReference type="NCBIfam" id="NF006402">
    <property type="entry name" value="PRK08651.1-5"/>
    <property type="match status" value="1"/>
</dbReference>
<dbReference type="PANTHER" id="PTHR43808:SF8">
    <property type="entry name" value="PEPTIDASE M20 DIMERISATION DOMAIN-CONTAINING PROTEIN"/>
    <property type="match status" value="1"/>
</dbReference>
<evidence type="ECO:0000313" key="9">
    <source>
        <dbReference type="Proteomes" id="UP000000390"/>
    </source>
</evidence>
<dbReference type="eggNOG" id="arCOG01107">
    <property type="taxonomic scope" value="Archaea"/>
</dbReference>
<dbReference type="PROSITE" id="PS00759">
    <property type="entry name" value="ARGE_DAPE_CPG2_2"/>
    <property type="match status" value="1"/>
</dbReference>
<dbReference type="InterPro" id="IPR002933">
    <property type="entry name" value="Peptidase_M20"/>
</dbReference>
<sequence>MSFDPIAFLERAVQIPSDENVSAMREFLCTTLRDHGVEPEIDEAGNVIASRGDGALHTLLNTHIDTVSPHVPFERDGETIRGRGSCDAKGPLSAMLAAFLESDPDGTLTLAITPDEETLSMGAHHLSLEFDRCIVGEPTDLDVCTAAKGRFQGTLTVRGESAHAAEPETGTNAISEAGRALVALESFDADANPHPELGGPTLTPTVIEGGTATNQVPAACRITLDRRSVPPETTEAFAAALAAHLDSHVPGLDAEFRFTDRETPFLEAFETDPDSPIVEALRAAGAGEVRPFTAATEASYFASEAPTVVFGPGVLADETGAVAHGEREYVRVERVRRAATILTEALSG</sequence>
<proteinExistence type="inferred from homology"/>
<dbReference type="Proteomes" id="UP000000390">
    <property type="component" value="Chromosome"/>
</dbReference>
<evidence type="ECO:0000256" key="1">
    <source>
        <dbReference type="ARBA" id="ARBA00001947"/>
    </source>
</evidence>
<comment type="cofactor">
    <cofactor evidence="1">
        <name>Zn(2+)</name>
        <dbReference type="ChEBI" id="CHEBI:29105"/>
    </cofactor>
</comment>
<evidence type="ECO:0000313" key="10">
    <source>
        <dbReference type="Proteomes" id="UP000011645"/>
    </source>
</evidence>
<dbReference type="SUPFAM" id="SSF55031">
    <property type="entry name" value="Bacterial exopeptidase dimerisation domain"/>
    <property type="match status" value="1"/>
</dbReference>
<accession>D8J894</accession>
<reference evidence="8 10" key="2">
    <citation type="journal article" date="2014" name="PLoS Genet.">
        <title>Phylogenetically driven sequencing of extremely halophilic archaea reveals strategies for static and dynamic osmo-response.</title>
        <authorList>
            <person name="Becker E.A."/>
            <person name="Seitzer P.M."/>
            <person name="Tritt A."/>
            <person name="Larsen D."/>
            <person name="Krusor M."/>
            <person name="Yao A.I."/>
            <person name="Wu D."/>
            <person name="Madern D."/>
            <person name="Eisen J.A."/>
            <person name="Darling A.E."/>
            <person name="Facciotti M.T."/>
        </authorList>
    </citation>
    <scope>NUCLEOTIDE SEQUENCE [LARGE SCALE GENOMIC DNA]</scope>
    <source>
        <strain evidence="8">B3</strain>
        <strain evidence="10">DSM 18796 / CECT 7217 / JCM 14584 / KCTC 4019 / B3</strain>
    </source>
</reference>
<dbReference type="AlphaFoldDB" id="D8J894"/>
<dbReference type="InterPro" id="IPR011650">
    <property type="entry name" value="Peptidase_M20_dimer"/>
</dbReference>
<evidence type="ECO:0000313" key="7">
    <source>
        <dbReference type="EMBL" id="ADJ16140.1"/>
    </source>
</evidence>
<keyword evidence="5" id="KW-0862">Zinc</keyword>
<dbReference type="Pfam" id="PF01546">
    <property type="entry name" value="Peptidase_M20"/>
    <property type="match status" value="1"/>
</dbReference>
<dbReference type="Gene3D" id="3.30.70.360">
    <property type="match status" value="1"/>
</dbReference>
<evidence type="ECO:0000256" key="3">
    <source>
        <dbReference type="ARBA" id="ARBA00022723"/>
    </source>
</evidence>
<dbReference type="HOGENOM" id="CLU_021802_2_0_2"/>
<dbReference type="SUPFAM" id="SSF53187">
    <property type="entry name" value="Zn-dependent exopeptidases"/>
    <property type="match status" value="1"/>
</dbReference>
<dbReference type="GO" id="GO:0016787">
    <property type="term" value="F:hydrolase activity"/>
    <property type="evidence" value="ECO:0007669"/>
    <property type="project" value="UniProtKB-KW"/>
</dbReference>
<dbReference type="STRING" id="795797.HacjB3_13795"/>
<dbReference type="CDD" id="cd08659">
    <property type="entry name" value="M20_ArgE_DapE-like"/>
    <property type="match status" value="1"/>
</dbReference>
<dbReference type="Proteomes" id="UP000011645">
    <property type="component" value="Unassembled WGS sequence"/>
</dbReference>
<feature type="domain" description="Peptidase M20 dimerisation" evidence="6">
    <location>
        <begin position="146"/>
        <end position="250"/>
    </location>
</feature>
<dbReference type="PATRIC" id="fig|795797.18.peg.2761"/>
<dbReference type="EMBL" id="AOHV01000025">
    <property type="protein sequence ID" value="ELY37569.1"/>
    <property type="molecule type" value="Genomic_DNA"/>
</dbReference>
<evidence type="ECO:0000313" key="8">
    <source>
        <dbReference type="EMBL" id="ELY37569.1"/>
    </source>
</evidence>
<gene>
    <name evidence="7" type="ordered locus">HacjB3_13795</name>
    <name evidence="8" type="ORF">C497_09008</name>
</gene>
<evidence type="ECO:0000256" key="2">
    <source>
        <dbReference type="ARBA" id="ARBA00006247"/>
    </source>
</evidence>
<evidence type="ECO:0000256" key="4">
    <source>
        <dbReference type="ARBA" id="ARBA00022801"/>
    </source>
</evidence>
<dbReference type="Pfam" id="PF07687">
    <property type="entry name" value="M20_dimer"/>
    <property type="match status" value="1"/>
</dbReference>
<dbReference type="InterPro" id="IPR036264">
    <property type="entry name" value="Bact_exopeptidase_dim_dom"/>
</dbReference>
<dbReference type="PANTHER" id="PTHR43808">
    <property type="entry name" value="ACETYLORNITHINE DEACETYLASE"/>
    <property type="match status" value="1"/>
</dbReference>
<dbReference type="EMBL" id="CP002062">
    <property type="protein sequence ID" value="ADJ16140.1"/>
    <property type="molecule type" value="Genomic_DNA"/>
</dbReference>
<dbReference type="InterPro" id="IPR050072">
    <property type="entry name" value="Peptidase_M20A"/>
</dbReference>
<comment type="similarity">
    <text evidence="2">Belongs to the peptidase M20A family.</text>
</comment>
<organism evidence="7 9">
    <name type="scientific">Halalkalicoccus jeotgali (strain DSM 18796 / CECT 7217 / JCM 14584 / KCTC 4019 / B3)</name>
    <dbReference type="NCBI Taxonomy" id="795797"/>
    <lineage>
        <taxon>Archaea</taxon>
        <taxon>Methanobacteriati</taxon>
        <taxon>Methanobacteriota</taxon>
        <taxon>Stenosarchaea group</taxon>
        <taxon>Halobacteria</taxon>
        <taxon>Halobacteriales</taxon>
        <taxon>Halococcaceae</taxon>
        <taxon>Halalkalicoccus</taxon>
    </lineage>
</organism>
<dbReference type="GeneID" id="9420575"/>
<keyword evidence="3" id="KW-0479">Metal-binding</keyword>
<name>D8J894_HALJB</name>
<evidence type="ECO:0000256" key="5">
    <source>
        <dbReference type="ARBA" id="ARBA00022833"/>
    </source>
</evidence>
<dbReference type="OrthoDB" id="64254at2157"/>
<protein>
    <submittedName>
        <fullName evidence="7">Succinyl-diaminopimelate desuccinylase</fullName>
    </submittedName>
</protein>
<dbReference type="InterPro" id="IPR001261">
    <property type="entry name" value="ArgE/DapE_CS"/>
</dbReference>
<keyword evidence="10" id="KW-1185">Reference proteome</keyword>
<dbReference type="KEGG" id="hje:HacjB3_13795"/>
<dbReference type="RefSeq" id="WP_008416139.1">
    <property type="nucleotide sequence ID" value="NC_014297.1"/>
</dbReference>
<keyword evidence="4" id="KW-0378">Hydrolase</keyword>
<dbReference type="GO" id="GO:0046872">
    <property type="term" value="F:metal ion binding"/>
    <property type="evidence" value="ECO:0007669"/>
    <property type="project" value="UniProtKB-KW"/>
</dbReference>
<evidence type="ECO:0000259" key="6">
    <source>
        <dbReference type="Pfam" id="PF07687"/>
    </source>
</evidence>